<dbReference type="EMBL" id="JABEZY010000013">
    <property type="protein sequence ID" value="MBA0752260.1"/>
    <property type="molecule type" value="Genomic_DNA"/>
</dbReference>
<comment type="caution">
    <text evidence="2">The sequence shown here is derived from an EMBL/GenBank/DDBJ whole genome shotgun (WGS) entry which is preliminary data.</text>
</comment>
<gene>
    <name evidence="2" type="ORF">Gogos_001112</name>
</gene>
<proteinExistence type="predicted"/>
<feature type="non-terminal residue" evidence="2">
    <location>
        <position position="157"/>
    </location>
</feature>
<keyword evidence="3" id="KW-1185">Reference proteome</keyword>
<evidence type="ECO:0000313" key="3">
    <source>
        <dbReference type="Proteomes" id="UP000593579"/>
    </source>
</evidence>
<name>A0A7J9CUQ0_GOSGO</name>
<dbReference type="Pfam" id="PF14392">
    <property type="entry name" value="zf-CCHC_4"/>
    <property type="match status" value="1"/>
</dbReference>
<dbReference type="InterPro" id="IPR025836">
    <property type="entry name" value="Zn_knuckle_CX2CX4HX4C"/>
</dbReference>
<sequence>MTDLWHPIKEIFISDLGEKRHLFQFFHVVDMNRVLAAKKILVGNDRIFYARFQYKKLSLFCFICGKLGHSESFFLESRDNRRNGKDNRVTLRIWRDDMEKLYLNQNNIPLGPRFEVLLRDSVNQKNMDRKMGNWVVNASGPIDLILDGENDPLLEKR</sequence>
<evidence type="ECO:0000313" key="2">
    <source>
        <dbReference type="EMBL" id="MBA0752260.1"/>
    </source>
</evidence>
<protein>
    <recommendedName>
        <fullName evidence="1">Zinc knuckle CX2CX4HX4C domain-containing protein</fullName>
    </recommendedName>
</protein>
<dbReference type="AlphaFoldDB" id="A0A7J9CUQ0"/>
<evidence type="ECO:0000259" key="1">
    <source>
        <dbReference type="Pfam" id="PF14392"/>
    </source>
</evidence>
<reference evidence="2 3" key="1">
    <citation type="journal article" date="2019" name="Genome Biol. Evol.">
        <title>Insights into the evolution of the New World diploid cottons (Gossypium, subgenus Houzingenia) based on genome sequencing.</title>
        <authorList>
            <person name="Grover C.E."/>
            <person name="Arick M.A. 2nd"/>
            <person name="Thrash A."/>
            <person name="Conover J.L."/>
            <person name="Sanders W.S."/>
            <person name="Peterson D.G."/>
            <person name="Frelichowski J.E."/>
            <person name="Scheffler J.A."/>
            <person name="Scheffler B.E."/>
            <person name="Wendel J.F."/>
        </authorList>
    </citation>
    <scope>NUCLEOTIDE SEQUENCE [LARGE SCALE GENOMIC DNA]</scope>
    <source>
        <strain evidence="2">5</strain>
        <tissue evidence="2">Leaf</tissue>
    </source>
</reference>
<organism evidence="2 3">
    <name type="scientific">Gossypium gossypioides</name>
    <name type="common">Mexican cotton</name>
    <name type="synonym">Selera gossypioides</name>
    <dbReference type="NCBI Taxonomy" id="34282"/>
    <lineage>
        <taxon>Eukaryota</taxon>
        <taxon>Viridiplantae</taxon>
        <taxon>Streptophyta</taxon>
        <taxon>Embryophyta</taxon>
        <taxon>Tracheophyta</taxon>
        <taxon>Spermatophyta</taxon>
        <taxon>Magnoliopsida</taxon>
        <taxon>eudicotyledons</taxon>
        <taxon>Gunneridae</taxon>
        <taxon>Pentapetalae</taxon>
        <taxon>rosids</taxon>
        <taxon>malvids</taxon>
        <taxon>Malvales</taxon>
        <taxon>Malvaceae</taxon>
        <taxon>Malvoideae</taxon>
        <taxon>Gossypium</taxon>
    </lineage>
</organism>
<feature type="domain" description="Zinc knuckle CX2CX4HX4C" evidence="1">
    <location>
        <begin position="35"/>
        <end position="74"/>
    </location>
</feature>
<dbReference type="Proteomes" id="UP000593579">
    <property type="component" value="Unassembled WGS sequence"/>
</dbReference>
<accession>A0A7J9CUQ0</accession>